<keyword evidence="5 7" id="KW-0472">Membrane</keyword>
<evidence type="ECO:0000256" key="5">
    <source>
        <dbReference type="ARBA" id="ARBA00023136"/>
    </source>
</evidence>
<sequence length="255" mass="28907">MKFVRETLRVVFDASILVVNTDSIYAGQDVNGTVMEEACVDCSIYSELNGTLYGNYTKNVTRINKFYFYQGTQLAILWVLLAAIVAGNATVVLALFLTKARKSRMNFFIMQLAIADLWVGLISVLPDLVHRITISWYAGSVMCKLMKYLQGVVTYSSTYVLVALSVDRCDAITHPMRFTGSWRRARALIVGAWVLSFLFCMPMLILFDEANIQVITYGAETWSLAMGLIRRFRVTQKAMERATLRVSLRDKMIRN</sequence>
<evidence type="ECO:0000256" key="6">
    <source>
        <dbReference type="RuleBase" id="RU000688"/>
    </source>
</evidence>
<keyword evidence="4 7" id="KW-1133">Transmembrane helix</keyword>
<feature type="domain" description="G-protein coupled receptors family 1 profile" evidence="8">
    <location>
        <begin position="87"/>
        <end position="206"/>
    </location>
</feature>
<protein>
    <submittedName>
        <fullName evidence="9">Jg17329 protein</fullName>
    </submittedName>
</protein>
<dbReference type="PANTHER" id="PTHR24224">
    <property type="entry name" value="CARDIOACCELERATORY PEPTIDE RECEPTOR-RELATED"/>
    <property type="match status" value="1"/>
</dbReference>
<dbReference type="SUPFAM" id="SSF81321">
    <property type="entry name" value="Family A G protein-coupled receptor-like"/>
    <property type="match status" value="1"/>
</dbReference>
<dbReference type="Proteomes" id="UP000838756">
    <property type="component" value="Unassembled WGS sequence"/>
</dbReference>
<dbReference type="PROSITE" id="PS00237">
    <property type="entry name" value="G_PROTEIN_RECEP_F1_1"/>
    <property type="match status" value="1"/>
</dbReference>
<dbReference type="OrthoDB" id="5987909at2759"/>
<keyword evidence="10" id="KW-1185">Reference proteome</keyword>
<dbReference type="InterPro" id="IPR017452">
    <property type="entry name" value="GPCR_Rhodpsn_7TM"/>
</dbReference>
<dbReference type="GO" id="GO:0008188">
    <property type="term" value="F:neuropeptide receptor activity"/>
    <property type="evidence" value="ECO:0007669"/>
    <property type="project" value="TreeGrafter"/>
</dbReference>
<evidence type="ECO:0000256" key="3">
    <source>
        <dbReference type="ARBA" id="ARBA00022692"/>
    </source>
</evidence>
<evidence type="ECO:0000256" key="1">
    <source>
        <dbReference type="ARBA" id="ARBA00004370"/>
    </source>
</evidence>
<dbReference type="EMBL" id="CAKXAJ010026495">
    <property type="protein sequence ID" value="CAH2269113.1"/>
    <property type="molecule type" value="Genomic_DNA"/>
</dbReference>
<dbReference type="Pfam" id="PF00001">
    <property type="entry name" value="7tm_1"/>
    <property type="match status" value="1"/>
</dbReference>
<evidence type="ECO:0000313" key="9">
    <source>
        <dbReference type="EMBL" id="CAH2269113.1"/>
    </source>
</evidence>
<keyword evidence="6" id="KW-0807">Transducer</keyword>
<keyword evidence="6" id="KW-0675">Receptor</keyword>
<dbReference type="InterPro" id="IPR052665">
    <property type="entry name" value="Neuropeptide-GPCR"/>
</dbReference>
<feature type="transmembrane region" description="Helical" evidence="7">
    <location>
        <begin position="145"/>
        <end position="166"/>
    </location>
</feature>
<gene>
    <name evidence="9" type="primary">jg17329</name>
    <name evidence="9" type="ORF">PAEG_LOCUS27400</name>
</gene>
<proteinExistence type="inferred from homology"/>
<evidence type="ECO:0000313" key="10">
    <source>
        <dbReference type="Proteomes" id="UP000838756"/>
    </source>
</evidence>
<dbReference type="AlphaFoldDB" id="A0A8S4SQ45"/>
<comment type="caution">
    <text evidence="9">The sequence shown here is derived from an EMBL/GenBank/DDBJ whole genome shotgun (WGS) entry which is preliminary data.</text>
</comment>
<comment type="subcellular location">
    <subcellularLocation>
        <location evidence="1">Membrane</location>
    </subcellularLocation>
</comment>
<organism evidence="9 10">
    <name type="scientific">Pararge aegeria aegeria</name>
    <dbReference type="NCBI Taxonomy" id="348720"/>
    <lineage>
        <taxon>Eukaryota</taxon>
        <taxon>Metazoa</taxon>
        <taxon>Ecdysozoa</taxon>
        <taxon>Arthropoda</taxon>
        <taxon>Hexapoda</taxon>
        <taxon>Insecta</taxon>
        <taxon>Pterygota</taxon>
        <taxon>Neoptera</taxon>
        <taxon>Endopterygota</taxon>
        <taxon>Lepidoptera</taxon>
        <taxon>Glossata</taxon>
        <taxon>Ditrysia</taxon>
        <taxon>Papilionoidea</taxon>
        <taxon>Nymphalidae</taxon>
        <taxon>Satyrinae</taxon>
        <taxon>Satyrini</taxon>
        <taxon>Parargina</taxon>
        <taxon>Pararge</taxon>
    </lineage>
</organism>
<dbReference type="PROSITE" id="PS50262">
    <property type="entry name" value="G_PROTEIN_RECEP_F1_2"/>
    <property type="match status" value="1"/>
</dbReference>
<comment type="similarity">
    <text evidence="2 6">Belongs to the G-protein coupled receptor 1 family.</text>
</comment>
<reference evidence="9" key="1">
    <citation type="submission" date="2022-03" db="EMBL/GenBank/DDBJ databases">
        <authorList>
            <person name="Lindestad O."/>
        </authorList>
    </citation>
    <scope>NUCLEOTIDE SEQUENCE</scope>
</reference>
<name>A0A8S4SQ45_9NEOP</name>
<evidence type="ECO:0000259" key="8">
    <source>
        <dbReference type="PROSITE" id="PS50262"/>
    </source>
</evidence>
<keyword evidence="6" id="KW-0297">G-protein coupled receptor</keyword>
<dbReference type="Gene3D" id="1.20.1070.10">
    <property type="entry name" value="Rhodopsin 7-helix transmembrane proteins"/>
    <property type="match status" value="1"/>
</dbReference>
<evidence type="ECO:0000256" key="7">
    <source>
        <dbReference type="SAM" id="Phobius"/>
    </source>
</evidence>
<feature type="transmembrane region" description="Helical" evidence="7">
    <location>
        <begin position="75"/>
        <end position="98"/>
    </location>
</feature>
<dbReference type="PRINTS" id="PR00237">
    <property type="entry name" value="GPCRRHODOPSN"/>
</dbReference>
<dbReference type="InterPro" id="IPR000276">
    <property type="entry name" value="GPCR_Rhodpsn"/>
</dbReference>
<evidence type="ECO:0000256" key="4">
    <source>
        <dbReference type="ARBA" id="ARBA00022989"/>
    </source>
</evidence>
<feature type="transmembrane region" description="Helical" evidence="7">
    <location>
        <begin position="187"/>
        <end position="206"/>
    </location>
</feature>
<dbReference type="PANTHER" id="PTHR24224:SF6">
    <property type="entry name" value="CARDIOACCELERATORY PEPTIDE RECEPTOR-RELATED"/>
    <property type="match status" value="1"/>
</dbReference>
<evidence type="ECO:0000256" key="2">
    <source>
        <dbReference type="ARBA" id="ARBA00010663"/>
    </source>
</evidence>
<dbReference type="GO" id="GO:0005886">
    <property type="term" value="C:plasma membrane"/>
    <property type="evidence" value="ECO:0007669"/>
    <property type="project" value="TreeGrafter"/>
</dbReference>
<keyword evidence="3 6" id="KW-0812">Transmembrane</keyword>
<feature type="transmembrane region" description="Helical" evidence="7">
    <location>
        <begin position="212"/>
        <end position="229"/>
    </location>
</feature>
<accession>A0A8S4SQ45</accession>